<evidence type="ECO:0000256" key="1">
    <source>
        <dbReference type="ARBA" id="ARBA00001933"/>
    </source>
</evidence>
<reference evidence="6 7" key="1">
    <citation type="submission" date="2018-08" db="EMBL/GenBank/DDBJ databases">
        <title>Wenzhouxiangella salilacus sp. nov., a novel bacterium isolated from a saline lake in Xinjiang Province, China.</title>
        <authorList>
            <person name="Han S."/>
        </authorList>
    </citation>
    <scope>NUCLEOTIDE SEQUENCE [LARGE SCALE GENOMIC DNA]</scope>
    <source>
        <strain evidence="6 7">XDB06</strain>
    </source>
</reference>
<dbReference type="RefSeq" id="WP_116649720.1">
    <property type="nucleotide sequence ID" value="NZ_QUZK01000015.1"/>
</dbReference>
<dbReference type="FunFam" id="3.40.640.10:FF:000046">
    <property type="entry name" value="Cystathionine gamma-lyase"/>
    <property type="match status" value="1"/>
</dbReference>
<keyword evidence="7" id="KW-1185">Reference proteome</keyword>
<keyword evidence="6" id="KW-0808">Transferase</keyword>
<dbReference type="PROSITE" id="PS00868">
    <property type="entry name" value="CYS_MET_METAB_PP"/>
    <property type="match status" value="1"/>
</dbReference>
<evidence type="ECO:0000313" key="6">
    <source>
        <dbReference type="EMBL" id="RFF31838.1"/>
    </source>
</evidence>
<dbReference type="Proteomes" id="UP000260351">
    <property type="component" value="Unassembled WGS sequence"/>
</dbReference>
<evidence type="ECO:0000256" key="2">
    <source>
        <dbReference type="ARBA" id="ARBA00022898"/>
    </source>
</evidence>
<evidence type="ECO:0000313" key="7">
    <source>
        <dbReference type="Proteomes" id="UP000260351"/>
    </source>
</evidence>
<feature type="modified residue" description="N6-(pyridoxal phosphate)lysine" evidence="3">
    <location>
        <position position="198"/>
    </location>
</feature>
<name>A0A3E1KBD0_9GAMM</name>
<dbReference type="OrthoDB" id="9805807at2"/>
<dbReference type="PANTHER" id="PTHR11808:SF85">
    <property type="entry name" value="CYSTATHIONINE GAMMA-LYASE-RELATED"/>
    <property type="match status" value="1"/>
</dbReference>
<organism evidence="6 7">
    <name type="scientific">Wenzhouxiangella sediminis</name>
    <dbReference type="NCBI Taxonomy" id="1792836"/>
    <lineage>
        <taxon>Bacteria</taxon>
        <taxon>Pseudomonadati</taxon>
        <taxon>Pseudomonadota</taxon>
        <taxon>Gammaproteobacteria</taxon>
        <taxon>Chromatiales</taxon>
        <taxon>Wenzhouxiangellaceae</taxon>
        <taxon>Wenzhouxiangella</taxon>
    </lineage>
</organism>
<dbReference type="PIRSF" id="PIRSF001434">
    <property type="entry name" value="CGS"/>
    <property type="match status" value="1"/>
</dbReference>
<dbReference type="InterPro" id="IPR015424">
    <property type="entry name" value="PyrdxlP-dep_Trfase"/>
</dbReference>
<keyword evidence="6" id="KW-0032">Aminotransferase</keyword>
<proteinExistence type="inferred from homology"/>
<keyword evidence="2 3" id="KW-0663">Pyridoxal phosphate</keyword>
<dbReference type="Pfam" id="PF01053">
    <property type="entry name" value="Cys_Met_Meta_PP"/>
    <property type="match status" value="1"/>
</dbReference>
<keyword evidence="5" id="KW-0175">Coiled coil</keyword>
<accession>A0A3E1KBD0</accession>
<comment type="cofactor">
    <cofactor evidence="1 4">
        <name>pyridoxal 5'-phosphate</name>
        <dbReference type="ChEBI" id="CHEBI:597326"/>
    </cofactor>
</comment>
<dbReference type="EMBL" id="QUZK01000015">
    <property type="protein sequence ID" value="RFF31838.1"/>
    <property type="molecule type" value="Genomic_DNA"/>
</dbReference>
<dbReference type="GO" id="GO:0005737">
    <property type="term" value="C:cytoplasm"/>
    <property type="evidence" value="ECO:0007669"/>
    <property type="project" value="TreeGrafter"/>
</dbReference>
<dbReference type="GO" id="GO:0004123">
    <property type="term" value="F:cystathionine gamma-lyase activity"/>
    <property type="evidence" value="ECO:0007669"/>
    <property type="project" value="TreeGrafter"/>
</dbReference>
<dbReference type="InterPro" id="IPR054542">
    <property type="entry name" value="Cys_met_metab_PP"/>
</dbReference>
<comment type="caution">
    <text evidence="6">The sequence shown here is derived from an EMBL/GenBank/DDBJ whole genome shotgun (WGS) entry which is preliminary data.</text>
</comment>
<gene>
    <name evidence="6" type="ORF">DZC52_03400</name>
</gene>
<evidence type="ECO:0000256" key="5">
    <source>
        <dbReference type="SAM" id="Coils"/>
    </source>
</evidence>
<dbReference type="CDD" id="cd00614">
    <property type="entry name" value="CGS_like"/>
    <property type="match status" value="1"/>
</dbReference>
<comment type="similarity">
    <text evidence="4">Belongs to the trans-sulfuration enzymes family.</text>
</comment>
<evidence type="ECO:0000256" key="3">
    <source>
        <dbReference type="PIRSR" id="PIRSR001434-2"/>
    </source>
</evidence>
<dbReference type="AlphaFoldDB" id="A0A3E1KBD0"/>
<evidence type="ECO:0000256" key="4">
    <source>
        <dbReference type="RuleBase" id="RU362118"/>
    </source>
</evidence>
<dbReference type="GO" id="GO:0030170">
    <property type="term" value="F:pyridoxal phosphate binding"/>
    <property type="evidence" value="ECO:0007669"/>
    <property type="project" value="InterPro"/>
</dbReference>
<sequence>MTDRDKRAPATDCVHAGETQLPGAMGINTPVVTSTTFDYREGGVRYPRYVNALNHEVVAGKIAALEGAQAARVSASGMGAISAVFLSLMKPGDHAVILDGLYGGTTDLVEGLLEPMGMRFTTWNGDPDSLAACFEKNTRLLMVESPTNPLLSIVDLAATAKIAREHDVVSFIDNTFATPILQRPIEHGFDLVMHSATKYLGGHSDLLCGALAGSTELIERIHPNIVRLGATLNGQDLALLERSIKTLAVRVERASENAAELARRLDRDPRIAETLYPGLPSHPGHSVAANQMSGFGGMLTFRIADSIDPEPFLDRLTMIRPAVSLGGVESTISQPSKTSHAKLSDEKRKALGIDDRLMRLSVGIEGVDDLWDDLDRALGGSSL</sequence>
<dbReference type="GO" id="GO:0019346">
    <property type="term" value="P:transsulfuration"/>
    <property type="evidence" value="ECO:0007669"/>
    <property type="project" value="InterPro"/>
</dbReference>
<feature type="coiled-coil region" evidence="5">
    <location>
        <begin position="237"/>
        <end position="264"/>
    </location>
</feature>
<dbReference type="GO" id="GO:0019343">
    <property type="term" value="P:cysteine biosynthetic process via cystathionine"/>
    <property type="evidence" value="ECO:0007669"/>
    <property type="project" value="TreeGrafter"/>
</dbReference>
<dbReference type="Gene3D" id="3.90.1150.10">
    <property type="entry name" value="Aspartate Aminotransferase, domain 1"/>
    <property type="match status" value="1"/>
</dbReference>
<dbReference type="InterPro" id="IPR015421">
    <property type="entry name" value="PyrdxlP-dep_Trfase_major"/>
</dbReference>
<protein>
    <submittedName>
        <fullName evidence="6">Aminotransferase class I/II-fold pyridoxal phosphate-dependent enzyme</fullName>
    </submittedName>
</protein>
<dbReference type="InterPro" id="IPR015422">
    <property type="entry name" value="PyrdxlP-dep_Trfase_small"/>
</dbReference>
<dbReference type="GO" id="GO:0008483">
    <property type="term" value="F:transaminase activity"/>
    <property type="evidence" value="ECO:0007669"/>
    <property type="project" value="UniProtKB-KW"/>
</dbReference>
<dbReference type="SUPFAM" id="SSF53383">
    <property type="entry name" value="PLP-dependent transferases"/>
    <property type="match status" value="1"/>
</dbReference>
<dbReference type="Gene3D" id="3.40.640.10">
    <property type="entry name" value="Type I PLP-dependent aspartate aminotransferase-like (Major domain)"/>
    <property type="match status" value="1"/>
</dbReference>
<dbReference type="InterPro" id="IPR000277">
    <property type="entry name" value="Cys/Met-Metab_PyrdxlP-dep_enz"/>
</dbReference>
<dbReference type="PANTHER" id="PTHR11808">
    <property type="entry name" value="TRANS-SULFURATION ENZYME FAMILY MEMBER"/>
    <property type="match status" value="1"/>
</dbReference>